<keyword evidence="2" id="KW-1185">Reference proteome</keyword>
<dbReference type="RefSeq" id="WP_042486073.1">
    <property type="nucleotide sequence ID" value="NZ_BBPI01000035.1"/>
</dbReference>
<evidence type="ECO:0008006" key="3">
    <source>
        <dbReference type="Google" id="ProtNLM"/>
    </source>
</evidence>
<evidence type="ECO:0000313" key="1">
    <source>
        <dbReference type="EMBL" id="GAM00710.1"/>
    </source>
</evidence>
<comment type="caution">
    <text evidence="1">The sequence shown here is derived from an EMBL/GenBank/DDBJ whole genome shotgun (WGS) entry which is preliminary data.</text>
</comment>
<dbReference type="EMBL" id="BBPI01000035">
    <property type="protein sequence ID" value="GAM00710.1"/>
    <property type="molecule type" value="Genomic_DNA"/>
</dbReference>
<dbReference type="AlphaFoldDB" id="A0A0A1W5L3"/>
<sequence length="154" mass="16833">MSVIFRPFFWFDAVEIAVQPSQWIQAGIDARTMSEDEARDLAKRGTAWTAIGMDGRILCCAGIAEMFAGRQGTAWAMLAADLGVAQHLAITRFARAKIEASPLIRVESLISDDPSGRCAKWARAVGLELEATLACWGAASETVFLYRRIAPCRP</sequence>
<organism evidence="1 2">
    <name type="scientific">Sphingomonas parapaucimobilis NBRC 15100</name>
    <dbReference type="NCBI Taxonomy" id="1219049"/>
    <lineage>
        <taxon>Bacteria</taxon>
        <taxon>Pseudomonadati</taxon>
        <taxon>Pseudomonadota</taxon>
        <taxon>Alphaproteobacteria</taxon>
        <taxon>Sphingomonadales</taxon>
        <taxon>Sphingomonadaceae</taxon>
        <taxon>Sphingomonas</taxon>
    </lineage>
</organism>
<dbReference type="OrthoDB" id="7572967at2"/>
<name>A0A0A1W5L3_9SPHN</name>
<dbReference type="Proteomes" id="UP000032305">
    <property type="component" value="Unassembled WGS sequence"/>
</dbReference>
<gene>
    <name evidence="1" type="ORF">SP5_035_01100</name>
</gene>
<proteinExistence type="predicted"/>
<accession>A0A0A1W5L3</accession>
<protein>
    <recommendedName>
        <fullName evidence="3">N-acetyltransferase domain-containing protein</fullName>
    </recommendedName>
</protein>
<evidence type="ECO:0000313" key="2">
    <source>
        <dbReference type="Proteomes" id="UP000032305"/>
    </source>
</evidence>
<reference evidence="1 2" key="1">
    <citation type="submission" date="2014-11" db="EMBL/GenBank/DDBJ databases">
        <title>Whole genome shotgun sequence of Sphingomonas parapaucimobilis NBRC 15100.</title>
        <authorList>
            <person name="Katano-Makiyama Y."/>
            <person name="Hosoyama A."/>
            <person name="Hashimoto M."/>
            <person name="Hosoyama Y."/>
            <person name="Noguchi M."/>
            <person name="Numata M."/>
            <person name="Tsuchikane K."/>
            <person name="Hirakata S."/>
            <person name="Uohara A."/>
            <person name="Shimodaira J."/>
            <person name="Ohji S."/>
            <person name="Ichikawa N."/>
            <person name="Kimura A."/>
            <person name="Yamazoe A."/>
            <person name="Fujita N."/>
        </authorList>
    </citation>
    <scope>NUCLEOTIDE SEQUENCE [LARGE SCALE GENOMIC DNA]</scope>
    <source>
        <strain evidence="1 2">NBRC 15100</strain>
    </source>
</reference>